<dbReference type="EMBL" id="CAJRST010037777">
    <property type="protein sequence ID" value="CAG6001721.1"/>
    <property type="molecule type" value="Genomic_DNA"/>
</dbReference>
<evidence type="ECO:0000313" key="2">
    <source>
        <dbReference type="EMBL" id="CAG6001721.1"/>
    </source>
</evidence>
<feature type="region of interest" description="Disordered" evidence="1">
    <location>
        <begin position="100"/>
        <end position="129"/>
    </location>
</feature>
<evidence type="ECO:0000256" key="1">
    <source>
        <dbReference type="SAM" id="MobiDB-lite"/>
    </source>
</evidence>
<gene>
    <name evidence="2" type="ORF">MMEN_LOCUS18283</name>
</gene>
<keyword evidence="3" id="KW-1185">Reference proteome</keyword>
<sequence>MTKNRSHPSSSTSCDGQVSPSEEVGRPVKRLWREKLDEREKDTSKQRYLTRDFPVMDKSWHPKTIPGPDGGQSGSLCRKRRLECDSLLQAKRVKKDYKDYPRDLHSESPSLVRPHPSSHSVRMRNNRSSSSCVSFPDGRRCIVSHPCSELHPYQTPSREPNRSSGLGFCFVRQAPKGYLCNSFSAFHTAPPYFPFGPRQQETVDHRPTQSLPLGLSPLQMAASSSWPSANILSGTGEFLQSA</sequence>
<organism evidence="2 3">
    <name type="scientific">Menidia menidia</name>
    <name type="common">Atlantic silverside</name>
    <dbReference type="NCBI Taxonomy" id="238744"/>
    <lineage>
        <taxon>Eukaryota</taxon>
        <taxon>Metazoa</taxon>
        <taxon>Chordata</taxon>
        <taxon>Craniata</taxon>
        <taxon>Vertebrata</taxon>
        <taxon>Euteleostomi</taxon>
        <taxon>Actinopterygii</taxon>
        <taxon>Neopterygii</taxon>
        <taxon>Teleostei</taxon>
        <taxon>Neoteleostei</taxon>
        <taxon>Acanthomorphata</taxon>
        <taxon>Ovalentaria</taxon>
        <taxon>Atherinomorphae</taxon>
        <taxon>Atheriniformes</taxon>
        <taxon>Atherinopsidae</taxon>
        <taxon>Menidiinae</taxon>
        <taxon>Menidia</taxon>
    </lineage>
</organism>
<proteinExistence type="predicted"/>
<dbReference type="OrthoDB" id="10060000at2759"/>
<dbReference type="AlphaFoldDB" id="A0A8S4BKP5"/>
<feature type="compositionally biased region" description="Basic and acidic residues" evidence="1">
    <location>
        <begin position="23"/>
        <end position="45"/>
    </location>
</feature>
<dbReference type="Proteomes" id="UP000677803">
    <property type="component" value="Unassembled WGS sequence"/>
</dbReference>
<protein>
    <submittedName>
        <fullName evidence="2">(Atlantic silverside) hypothetical protein</fullName>
    </submittedName>
</protein>
<feature type="region of interest" description="Disordered" evidence="1">
    <location>
        <begin position="1"/>
        <end position="76"/>
    </location>
</feature>
<accession>A0A8S4BKP5</accession>
<reference evidence="2" key="1">
    <citation type="submission" date="2021-05" db="EMBL/GenBank/DDBJ databases">
        <authorList>
            <person name="Tigano A."/>
        </authorList>
    </citation>
    <scope>NUCLEOTIDE SEQUENCE</scope>
</reference>
<evidence type="ECO:0000313" key="3">
    <source>
        <dbReference type="Proteomes" id="UP000677803"/>
    </source>
</evidence>
<comment type="caution">
    <text evidence="2">The sequence shown here is derived from an EMBL/GenBank/DDBJ whole genome shotgun (WGS) entry which is preliminary data.</text>
</comment>
<name>A0A8S4BKP5_9TELE</name>
<feature type="compositionally biased region" description="Polar residues" evidence="1">
    <location>
        <begin position="7"/>
        <end position="20"/>
    </location>
</feature>